<dbReference type="PROSITE" id="PS00107">
    <property type="entry name" value="PROTEIN_KINASE_ATP"/>
    <property type="match status" value="1"/>
</dbReference>
<dbReference type="InterPro" id="IPR000719">
    <property type="entry name" value="Prot_kinase_dom"/>
</dbReference>
<reference evidence="3 4" key="1">
    <citation type="submission" date="2023-08" db="EMBL/GenBank/DDBJ databases">
        <title>A Necator americanus chromosomal reference genome.</title>
        <authorList>
            <person name="Ilik V."/>
            <person name="Petrzelkova K.J."/>
            <person name="Pardy F."/>
            <person name="Fuh T."/>
            <person name="Niatou-Singa F.S."/>
            <person name="Gouil Q."/>
            <person name="Baker L."/>
            <person name="Ritchie M.E."/>
            <person name="Jex A.R."/>
            <person name="Gazzola D."/>
            <person name="Li H."/>
            <person name="Toshio Fujiwara R."/>
            <person name="Zhan B."/>
            <person name="Aroian R.V."/>
            <person name="Pafco B."/>
            <person name="Schwarz E.M."/>
        </authorList>
    </citation>
    <scope>NUCLEOTIDE SEQUENCE [LARGE SCALE GENOMIC DNA]</scope>
    <source>
        <strain evidence="3 4">Aroian</strain>
        <tissue evidence="3">Whole animal</tissue>
    </source>
</reference>
<feature type="binding site" evidence="1">
    <location>
        <position position="59"/>
    </location>
    <ligand>
        <name>ATP</name>
        <dbReference type="ChEBI" id="CHEBI:30616"/>
    </ligand>
</feature>
<keyword evidence="4" id="KW-1185">Reference proteome</keyword>
<evidence type="ECO:0000313" key="3">
    <source>
        <dbReference type="EMBL" id="KAK6726379.1"/>
    </source>
</evidence>
<keyword evidence="1" id="KW-0547">Nucleotide-binding</keyword>
<protein>
    <recommendedName>
        <fullName evidence="2">Protein kinase domain-containing protein</fullName>
    </recommendedName>
</protein>
<dbReference type="InterPro" id="IPR017441">
    <property type="entry name" value="Protein_kinase_ATP_BS"/>
</dbReference>
<name>A0ABR1BIS8_NECAM</name>
<dbReference type="SUPFAM" id="SSF56112">
    <property type="entry name" value="Protein kinase-like (PK-like)"/>
    <property type="match status" value="1"/>
</dbReference>
<keyword evidence="1" id="KW-0067">ATP-binding</keyword>
<dbReference type="SMART" id="SM00220">
    <property type="entry name" value="S_TKc"/>
    <property type="match status" value="1"/>
</dbReference>
<proteinExistence type="predicted"/>
<dbReference type="PANTHER" id="PTHR11909">
    <property type="entry name" value="CASEIN KINASE-RELATED"/>
    <property type="match status" value="1"/>
</dbReference>
<accession>A0ABR1BIS8</accession>
<organism evidence="3 4">
    <name type="scientific">Necator americanus</name>
    <name type="common">Human hookworm</name>
    <dbReference type="NCBI Taxonomy" id="51031"/>
    <lineage>
        <taxon>Eukaryota</taxon>
        <taxon>Metazoa</taxon>
        <taxon>Ecdysozoa</taxon>
        <taxon>Nematoda</taxon>
        <taxon>Chromadorea</taxon>
        <taxon>Rhabditida</taxon>
        <taxon>Rhabditina</taxon>
        <taxon>Rhabditomorpha</taxon>
        <taxon>Strongyloidea</taxon>
        <taxon>Ancylostomatidae</taxon>
        <taxon>Bunostominae</taxon>
        <taxon>Necator</taxon>
    </lineage>
</organism>
<dbReference type="Pfam" id="PF00069">
    <property type="entry name" value="Pkinase"/>
    <property type="match status" value="1"/>
</dbReference>
<dbReference type="EMBL" id="JAVFWL010000001">
    <property type="protein sequence ID" value="KAK6726379.1"/>
    <property type="molecule type" value="Genomic_DNA"/>
</dbReference>
<feature type="domain" description="Protein kinase" evidence="2">
    <location>
        <begin position="30"/>
        <end position="336"/>
    </location>
</feature>
<gene>
    <name evidence="3" type="primary">Necator_chrI.g720</name>
    <name evidence="3" type="ORF">RB195_004598</name>
</gene>
<dbReference type="InterPro" id="IPR011009">
    <property type="entry name" value="Kinase-like_dom_sf"/>
</dbReference>
<sequence length="336" mass="39013">MTLEKNQLNEVMADMPKENEDAIQSKTGIYVILETLGKGAFGAVFRVRRLEDNKELAMKCESFKMKNQILKHEAKVFDSLHQLDSPHFITLQDRGKVSGRFNFIVMKLVGKNLWDLRVEIPCHKFSLVTSIRAAEQTLAGIRDLHLCGYIHRDIKPPNFAIGREEDGDQHTIYILDFGLARCYRGPGKDLRYQRVKTAFRGTTRYASIDALALKEQSRKDDVESWWYMVVEWMVGQLPWRHCRGAQKDIVRKLKMDIRERPILERVLQGAPIEYMANIILYLDTLQYNSIPDYDHIAAQLEASMQAYNLNYADPPDWDLMVTYLGPRYVKNASYKM</sequence>
<dbReference type="Proteomes" id="UP001303046">
    <property type="component" value="Unassembled WGS sequence"/>
</dbReference>
<evidence type="ECO:0000259" key="2">
    <source>
        <dbReference type="PROSITE" id="PS50011"/>
    </source>
</evidence>
<dbReference type="InterPro" id="IPR050235">
    <property type="entry name" value="CK1_Ser-Thr_kinase"/>
</dbReference>
<evidence type="ECO:0000256" key="1">
    <source>
        <dbReference type="PROSITE-ProRule" id="PRU10141"/>
    </source>
</evidence>
<dbReference type="Gene3D" id="1.10.510.10">
    <property type="entry name" value="Transferase(Phosphotransferase) domain 1"/>
    <property type="match status" value="1"/>
</dbReference>
<dbReference type="PROSITE" id="PS50011">
    <property type="entry name" value="PROTEIN_KINASE_DOM"/>
    <property type="match status" value="1"/>
</dbReference>
<comment type="caution">
    <text evidence="3">The sequence shown here is derived from an EMBL/GenBank/DDBJ whole genome shotgun (WGS) entry which is preliminary data.</text>
</comment>
<evidence type="ECO:0000313" key="4">
    <source>
        <dbReference type="Proteomes" id="UP001303046"/>
    </source>
</evidence>